<evidence type="ECO:0000313" key="2">
    <source>
        <dbReference type="Proteomes" id="UP000265520"/>
    </source>
</evidence>
<organism evidence="1 2">
    <name type="scientific">Trifolium medium</name>
    <dbReference type="NCBI Taxonomy" id="97028"/>
    <lineage>
        <taxon>Eukaryota</taxon>
        <taxon>Viridiplantae</taxon>
        <taxon>Streptophyta</taxon>
        <taxon>Embryophyta</taxon>
        <taxon>Tracheophyta</taxon>
        <taxon>Spermatophyta</taxon>
        <taxon>Magnoliopsida</taxon>
        <taxon>eudicotyledons</taxon>
        <taxon>Gunneridae</taxon>
        <taxon>Pentapetalae</taxon>
        <taxon>rosids</taxon>
        <taxon>fabids</taxon>
        <taxon>Fabales</taxon>
        <taxon>Fabaceae</taxon>
        <taxon>Papilionoideae</taxon>
        <taxon>50 kb inversion clade</taxon>
        <taxon>NPAAA clade</taxon>
        <taxon>Hologalegina</taxon>
        <taxon>IRL clade</taxon>
        <taxon>Trifolieae</taxon>
        <taxon>Trifolium</taxon>
    </lineage>
</organism>
<dbReference type="Proteomes" id="UP000265520">
    <property type="component" value="Unassembled WGS sequence"/>
</dbReference>
<reference evidence="1 2" key="1">
    <citation type="journal article" date="2018" name="Front. Plant Sci.">
        <title>Red Clover (Trifolium pratense) and Zigzag Clover (T. medium) - A Picture of Genomic Similarities and Differences.</title>
        <authorList>
            <person name="Dluhosova J."/>
            <person name="Istvanek J."/>
            <person name="Nedelnik J."/>
            <person name="Repkova J."/>
        </authorList>
    </citation>
    <scope>NUCLEOTIDE SEQUENCE [LARGE SCALE GENOMIC DNA]</scope>
    <source>
        <strain evidence="2">cv. 10/8</strain>
        <tissue evidence="1">Leaf</tissue>
    </source>
</reference>
<dbReference type="EMBL" id="LXQA010332284">
    <property type="protein sequence ID" value="MCI44558.1"/>
    <property type="molecule type" value="Genomic_DNA"/>
</dbReference>
<evidence type="ECO:0000313" key="1">
    <source>
        <dbReference type="EMBL" id="MCI44558.1"/>
    </source>
</evidence>
<protein>
    <submittedName>
        <fullName evidence="1">Uncharacterized protein</fullName>
    </submittedName>
</protein>
<feature type="non-terminal residue" evidence="1">
    <location>
        <position position="47"/>
    </location>
</feature>
<proteinExistence type="predicted"/>
<keyword evidence="2" id="KW-1185">Reference proteome</keyword>
<sequence>MACGTSVAGSGNGAGMPTVCYGAYEKGRMRKFGKNWLELDRLAYRLS</sequence>
<accession>A0A392S6U6</accession>
<dbReference type="AlphaFoldDB" id="A0A392S6U6"/>
<name>A0A392S6U6_9FABA</name>
<comment type="caution">
    <text evidence="1">The sequence shown here is derived from an EMBL/GenBank/DDBJ whole genome shotgun (WGS) entry which is preliminary data.</text>
</comment>